<comment type="caution">
    <text evidence="1">The sequence shown here is derived from an EMBL/GenBank/DDBJ whole genome shotgun (WGS) entry which is preliminary data.</text>
</comment>
<sequence length="77" mass="7806">MAAAARRVPWNDVAAARGVSRAGGRQPGRFRPVRGPRGAALRCAAAREAASHPAAPIRERAGTVLAAGGRVVVRGAA</sequence>
<protein>
    <submittedName>
        <fullName evidence="1">Uncharacterized protein</fullName>
    </submittedName>
</protein>
<keyword evidence="2" id="KW-1185">Reference proteome</keyword>
<organism evidence="1 2">
    <name type="scientific">Streptomyces sp. 900129855</name>
    <dbReference type="NCBI Taxonomy" id="3155129"/>
    <lineage>
        <taxon>Bacteria</taxon>
        <taxon>Bacillati</taxon>
        <taxon>Actinomycetota</taxon>
        <taxon>Actinomycetes</taxon>
        <taxon>Kitasatosporales</taxon>
        <taxon>Streptomycetaceae</taxon>
        <taxon>Streptomyces</taxon>
    </lineage>
</organism>
<accession>A0ABV2ZFG6</accession>
<dbReference type="EMBL" id="JBEZVE010000005">
    <property type="protein sequence ID" value="MEU3781282.1"/>
    <property type="molecule type" value="Genomic_DNA"/>
</dbReference>
<evidence type="ECO:0000313" key="2">
    <source>
        <dbReference type="Proteomes" id="UP001550739"/>
    </source>
</evidence>
<gene>
    <name evidence="1" type="ORF">AB0E89_11955</name>
</gene>
<proteinExistence type="predicted"/>
<dbReference type="RefSeq" id="WP_334575132.1">
    <property type="nucleotide sequence ID" value="NZ_JBEZVE010000005.1"/>
</dbReference>
<name>A0ABV2ZFG6_9ACTN</name>
<dbReference type="Proteomes" id="UP001550739">
    <property type="component" value="Unassembled WGS sequence"/>
</dbReference>
<reference evidence="1 2" key="1">
    <citation type="submission" date="2024-06" db="EMBL/GenBank/DDBJ databases">
        <title>The Natural Products Discovery Center: Release of the First 8490 Sequenced Strains for Exploring Actinobacteria Biosynthetic Diversity.</title>
        <authorList>
            <person name="Kalkreuter E."/>
            <person name="Kautsar S.A."/>
            <person name="Yang D."/>
            <person name="Bader C.D."/>
            <person name="Teijaro C.N."/>
            <person name="Fluegel L."/>
            <person name="Davis C.M."/>
            <person name="Simpson J.R."/>
            <person name="Lauterbach L."/>
            <person name="Steele A.D."/>
            <person name="Gui C."/>
            <person name="Meng S."/>
            <person name="Li G."/>
            <person name="Viehrig K."/>
            <person name="Ye F."/>
            <person name="Su P."/>
            <person name="Kiefer A.F."/>
            <person name="Nichols A."/>
            <person name="Cepeda A.J."/>
            <person name="Yan W."/>
            <person name="Fan B."/>
            <person name="Jiang Y."/>
            <person name="Adhikari A."/>
            <person name="Zheng C.-J."/>
            <person name="Schuster L."/>
            <person name="Cowan T.M."/>
            <person name="Smanski M.J."/>
            <person name="Chevrette M.G."/>
            <person name="De Carvalho L.P.S."/>
            <person name="Shen B."/>
        </authorList>
    </citation>
    <scope>NUCLEOTIDE SEQUENCE [LARGE SCALE GENOMIC DNA]</scope>
    <source>
        <strain evidence="1 2">NPDC033843</strain>
    </source>
</reference>
<evidence type="ECO:0000313" key="1">
    <source>
        <dbReference type="EMBL" id="MEU3781282.1"/>
    </source>
</evidence>